<feature type="region of interest" description="Disordered" evidence="1">
    <location>
        <begin position="145"/>
        <end position="184"/>
    </location>
</feature>
<dbReference type="EMBL" id="JACGCM010000250">
    <property type="protein sequence ID" value="KAF6174694.1"/>
    <property type="molecule type" value="Genomic_DNA"/>
</dbReference>
<protein>
    <submittedName>
        <fullName evidence="2">Uncharacterized protein</fullName>
    </submittedName>
</protein>
<feature type="compositionally biased region" description="Basic and acidic residues" evidence="1">
    <location>
        <begin position="173"/>
        <end position="183"/>
    </location>
</feature>
<dbReference type="AlphaFoldDB" id="A0A7J7P6D4"/>
<proteinExistence type="predicted"/>
<evidence type="ECO:0000313" key="2">
    <source>
        <dbReference type="EMBL" id="KAF6174694.1"/>
    </source>
</evidence>
<dbReference type="Proteomes" id="UP000541444">
    <property type="component" value="Unassembled WGS sequence"/>
</dbReference>
<sequence length="313" mass="35576">MKSIHVCLILGIRVTSIHDDFLFFDPQYAANFRIWQFPRKKNTYGLKEIDGALKQAKLDRHYGDVLRLNLLKIILFFLLPNKGRNVEKNHIEAHAIGDAPVIKPAAIGSSFSSTDIGAVVVKVEDEVEVVREVNLEAISSEYGGDRLEKGAVEDEEPEAKEKDNEDEKDGDDGEKAKSVKEEPLQVANEEEVQIVVVYFINKKDIVEEANKTSVDQTTGVYVEEQSKEEMVKGNDDDDETLQKKPLPMKIIIEMLALMESEVDVILKKRHKLTDEDINDRALTWAYQMNLLQAYLEKLLLGVLYESFIQRPIS</sequence>
<keyword evidence="3" id="KW-1185">Reference proteome</keyword>
<name>A0A7J7P6D4_9MAGN</name>
<reference evidence="2 3" key="1">
    <citation type="journal article" date="2020" name="IScience">
        <title>Genome Sequencing of the Endangered Kingdonia uniflora (Circaeasteraceae, Ranunculales) Reveals Potential Mechanisms of Evolutionary Specialization.</title>
        <authorList>
            <person name="Sun Y."/>
            <person name="Deng T."/>
            <person name="Zhang A."/>
            <person name="Moore M.J."/>
            <person name="Landis J.B."/>
            <person name="Lin N."/>
            <person name="Zhang H."/>
            <person name="Zhang X."/>
            <person name="Huang J."/>
            <person name="Zhang X."/>
            <person name="Sun H."/>
            <person name="Wang H."/>
        </authorList>
    </citation>
    <scope>NUCLEOTIDE SEQUENCE [LARGE SCALE GENOMIC DNA]</scope>
    <source>
        <strain evidence="2">TB1705</strain>
        <tissue evidence="2">Leaf</tissue>
    </source>
</reference>
<organism evidence="2 3">
    <name type="scientific">Kingdonia uniflora</name>
    <dbReference type="NCBI Taxonomy" id="39325"/>
    <lineage>
        <taxon>Eukaryota</taxon>
        <taxon>Viridiplantae</taxon>
        <taxon>Streptophyta</taxon>
        <taxon>Embryophyta</taxon>
        <taxon>Tracheophyta</taxon>
        <taxon>Spermatophyta</taxon>
        <taxon>Magnoliopsida</taxon>
        <taxon>Ranunculales</taxon>
        <taxon>Circaeasteraceae</taxon>
        <taxon>Kingdonia</taxon>
    </lineage>
</organism>
<evidence type="ECO:0000256" key="1">
    <source>
        <dbReference type="SAM" id="MobiDB-lite"/>
    </source>
</evidence>
<comment type="caution">
    <text evidence="2">The sequence shown here is derived from an EMBL/GenBank/DDBJ whole genome shotgun (WGS) entry which is preliminary data.</text>
</comment>
<gene>
    <name evidence="2" type="ORF">GIB67_008749</name>
</gene>
<accession>A0A7J7P6D4</accession>
<evidence type="ECO:0000313" key="3">
    <source>
        <dbReference type="Proteomes" id="UP000541444"/>
    </source>
</evidence>